<dbReference type="AlphaFoldDB" id="A0A2T9JHJ9"/>
<accession>A0A2T9JKA8</accession>
<comment type="caution">
    <text evidence="2">The sequence shown here is derived from an EMBL/GenBank/DDBJ whole genome shotgun (WGS) entry which is preliminary data.</text>
</comment>
<gene>
    <name evidence="2" type="ORF">DDF65_09760</name>
</gene>
<reference evidence="2 3" key="1">
    <citation type="submission" date="2018-04" db="EMBL/GenBank/DDBJ databases">
        <title>The genome sequence of Caulobacter sp. 736.</title>
        <authorList>
            <person name="Gao J."/>
            <person name="Sun J."/>
        </authorList>
    </citation>
    <scope>NUCLEOTIDE SEQUENCE [LARGE SCALE GENOMIC DNA]</scope>
    <source>
        <strain evidence="2 3">736</strain>
    </source>
</reference>
<sequence>MKLLAKTVISAIAALGLASAASAATVSPTGPVVVSGQLNQSLAGGQFLTVCNVVFQGVADSTGLTLTSYTGTNVNGGDLACDDSLVFPIRVDAVSATQLNVQSLVVSTRFGDCANTNIPVTFANSSVTFPVGTTLGGGVCELNGTLSVSPSITIN</sequence>
<name>A0A2T9JHJ9_9CAUL</name>
<organism evidence="2 3">
    <name type="scientific">Caulobacter radicis</name>
    <dbReference type="NCBI Taxonomy" id="2172650"/>
    <lineage>
        <taxon>Bacteria</taxon>
        <taxon>Pseudomonadati</taxon>
        <taxon>Pseudomonadota</taxon>
        <taxon>Alphaproteobacteria</taxon>
        <taxon>Caulobacterales</taxon>
        <taxon>Caulobacteraceae</taxon>
        <taxon>Caulobacter</taxon>
    </lineage>
</organism>
<evidence type="ECO:0000256" key="1">
    <source>
        <dbReference type="SAM" id="SignalP"/>
    </source>
</evidence>
<feature type="signal peptide" evidence="1">
    <location>
        <begin position="1"/>
        <end position="23"/>
    </location>
</feature>
<proteinExistence type="predicted"/>
<evidence type="ECO:0000313" key="3">
    <source>
        <dbReference type="Proteomes" id="UP000244913"/>
    </source>
</evidence>
<keyword evidence="1" id="KW-0732">Signal</keyword>
<dbReference type="RefSeq" id="WP_116491512.1">
    <property type="nucleotide sequence ID" value="NZ_QDKO01000043.1"/>
</dbReference>
<protein>
    <recommendedName>
        <fullName evidence="4">Protein activator of alkane oxidation PraB</fullName>
    </recommendedName>
</protein>
<accession>A0A2T9JHJ9</accession>
<evidence type="ECO:0008006" key="4">
    <source>
        <dbReference type="Google" id="ProtNLM"/>
    </source>
</evidence>
<dbReference type="EMBL" id="QDKP01000033">
    <property type="protein sequence ID" value="PVM83158.1"/>
    <property type="molecule type" value="Genomic_DNA"/>
</dbReference>
<evidence type="ECO:0000313" key="2">
    <source>
        <dbReference type="EMBL" id="PVM83158.1"/>
    </source>
</evidence>
<feature type="chain" id="PRO_5043160949" description="Protein activator of alkane oxidation PraB" evidence="1">
    <location>
        <begin position="24"/>
        <end position="155"/>
    </location>
</feature>
<dbReference type="Proteomes" id="UP000244913">
    <property type="component" value="Unassembled WGS sequence"/>
</dbReference>
<keyword evidence="3" id="KW-1185">Reference proteome</keyword>